<keyword evidence="2" id="KW-1185">Reference proteome</keyword>
<evidence type="ECO:0000313" key="1">
    <source>
        <dbReference type="EMBL" id="PKU59712.1"/>
    </source>
</evidence>
<proteinExistence type="predicted"/>
<dbReference type="EMBL" id="KZ504071">
    <property type="protein sequence ID" value="PKU59712.1"/>
    <property type="molecule type" value="Genomic_DNA"/>
</dbReference>
<dbReference type="Proteomes" id="UP000233837">
    <property type="component" value="Unassembled WGS sequence"/>
</dbReference>
<sequence>MHEYPHKTGGLKDAQCWSPDVPRESKRCIRHGKNVEEYRRLWFRTCESMSWSHISNCSVEDICE</sequence>
<dbReference type="AlphaFoldDB" id="A0A2I0V8I4"/>
<protein>
    <submittedName>
        <fullName evidence="1">Uncharacterized protein</fullName>
    </submittedName>
</protein>
<accession>A0A2I0V8I4</accession>
<reference evidence="1 2" key="1">
    <citation type="journal article" date="2016" name="Sci. Rep.">
        <title>The Dendrobium catenatum Lindl. genome sequence provides insights into polysaccharide synthase, floral development and adaptive evolution.</title>
        <authorList>
            <person name="Zhang G.Q."/>
            <person name="Xu Q."/>
            <person name="Bian C."/>
            <person name="Tsai W.C."/>
            <person name="Yeh C.M."/>
            <person name="Liu K.W."/>
            <person name="Yoshida K."/>
            <person name="Zhang L.S."/>
            <person name="Chang S.B."/>
            <person name="Chen F."/>
            <person name="Shi Y."/>
            <person name="Su Y.Y."/>
            <person name="Zhang Y.Q."/>
            <person name="Chen L.J."/>
            <person name="Yin Y."/>
            <person name="Lin M."/>
            <person name="Huang H."/>
            <person name="Deng H."/>
            <person name="Wang Z.W."/>
            <person name="Zhu S.L."/>
            <person name="Zhao X."/>
            <person name="Deng C."/>
            <person name="Niu S.C."/>
            <person name="Huang J."/>
            <person name="Wang M."/>
            <person name="Liu G.H."/>
            <person name="Yang H.J."/>
            <person name="Xiao X.J."/>
            <person name="Hsiao Y.Y."/>
            <person name="Wu W.L."/>
            <person name="Chen Y.Y."/>
            <person name="Mitsuda N."/>
            <person name="Ohme-Takagi M."/>
            <person name="Luo Y.B."/>
            <person name="Van de Peer Y."/>
            <person name="Liu Z.J."/>
        </authorList>
    </citation>
    <scope>NUCLEOTIDE SEQUENCE [LARGE SCALE GENOMIC DNA]</scope>
    <source>
        <tissue evidence="1">The whole plant</tissue>
    </source>
</reference>
<evidence type="ECO:0000313" key="2">
    <source>
        <dbReference type="Proteomes" id="UP000233837"/>
    </source>
</evidence>
<organism evidence="1 2">
    <name type="scientific">Dendrobium catenatum</name>
    <dbReference type="NCBI Taxonomy" id="906689"/>
    <lineage>
        <taxon>Eukaryota</taxon>
        <taxon>Viridiplantae</taxon>
        <taxon>Streptophyta</taxon>
        <taxon>Embryophyta</taxon>
        <taxon>Tracheophyta</taxon>
        <taxon>Spermatophyta</taxon>
        <taxon>Magnoliopsida</taxon>
        <taxon>Liliopsida</taxon>
        <taxon>Asparagales</taxon>
        <taxon>Orchidaceae</taxon>
        <taxon>Epidendroideae</taxon>
        <taxon>Malaxideae</taxon>
        <taxon>Dendrobiinae</taxon>
        <taxon>Dendrobium</taxon>
    </lineage>
</organism>
<name>A0A2I0V8I4_9ASPA</name>
<reference evidence="1 2" key="2">
    <citation type="journal article" date="2017" name="Nature">
        <title>The Apostasia genome and the evolution of orchids.</title>
        <authorList>
            <person name="Zhang G.Q."/>
            <person name="Liu K.W."/>
            <person name="Li Z."/>
            <person name="Lohaus R."/>
            <person name="Hsiao Y.Y."/>
            <person name="Niu S.C."/>
            <person name="Wang J.Y."/>
            <person name="Lin Y.C."/>
            <person name="Xu Q."/>
            <person name="Chen L.J."/>
            <person name="Yoshida K."/>
            <person name="Fujiwara S."/>
            <person name="Wang Z.W."/>
            <person name="Zhang Y.Q."/>
            <person name="Mitsuda N."/>
            <person name="Wang M."/>
            <person name="Liu G.H."/>
            <person name="Pecoraro L."/>
            <person name="Huang H.X."/>
            <person name="Xiao X.J."/>
            <person name="Lin M."/>
            <person name="Wu X.Y."/>
            <person name="Wu W.L."/>
            <person name="Chen Y.Y."/>
            <person name="Chang S.B."/>
            <person name="Sakamoto S."/>
            <person name="Ohme-Takagi M."/>
            <person name="Yagi M."/>
            <person name="Zeng S.J."/>
            <person name="Shen C.Y."/>
            <person name="Yeh C.M."/>
            <person name="Luo Y.B."/>
            <person name="Tsai W.C."/>
            <person name="Van de Peer Y."/>
            <person name="Liu Z.J."/>
        </authorList>
    </citation>
    <scope>NUCLEOTIDE SEQUENCE [LARGE SCALE GENOMIC DNA]</scope>
    <source>
        <tissue evidence="1">The whole plant</tissue>
    </source>
</reference>
<gene>
    <name evidence="1" type="ORF">MA16_Dca015707</name>
</gene>